<dbReference type="AlphaFoldDB" id="A0AA86JA31"/>
<dbReference type="KEGG" id="lto:RGQ30_30410"/>
<evidence type="ECO:0000313" key="2">
    <source>
        <dbReference type="Proteomes" id="UP001329151"/>
    </source>
</evidence>
<name>A0AA86JA31_9BURK</name>
<keyword evidence="2" id="KW-1185">Reference proteome</keyword>
<protein>
    <submittedName>
        <fullName evidence="1">Uncharacterized protein</fullName>
    </submittedName>
</protein>
<accession>A0AA86JA31</accession>
<reference evidence="1 2" key="1">
    <citation type="submission" date="2023-10" db="EMBL/GenBank/DDBJ databases">
        <title>Complete Genome Sequence of Limnobacter thiooxidans CS-K2T, Isolated from freshwater lake sediments in Bavaria, Germany.</title>
        <authorList>
            <person name="Naruki M."/>
            <person name="Watanabe A."/>
            <person name="Warashina T."/>
            <person name="Morita T."/>
            <person name="Arakawa K."/>
        </authorList>
    </citation>
    <scope>NUCLEOTIDE SEQUENCE [LARGE SCALE GENOMIC DNA]</scope>
    <source>
        <strain evidence="1 2">CS-K2</strain>
    </source>
</reference>
<gene>
    <name evidence="1" type="ORF">RGQ30_30410</name>
</gene>
<evidence type="ECO:0000313" key="1">
    <source>
        <dbReference type="EMBL" id="BET27540.1"/>
    </source>
</evidence>
<sequence length="111" mass="12795">MSTSSAIPDPLYTLNDWTLLPSLESSNPEKGNHYYLVWVGEHMLSPRFIAAAESLNREENKVIFAGFHVTFHLEPTPGFVVKTRPNWEIRSETQARTALEQIIWEINRQIN</sequence>
<organism evidence="1 2">
    <name type="scientific">Limnobacter thiooxidans</name>
    <dbReference type="NCBI Taxonomy" id="131080"/>
    <lineage>
        <taxon>Bacteria</taxon>
        <taxon>Pseudomonadati</taxon>
        <taxon>Pseudomonadota</taxon>
        <taxon>Betaproteobacteria</taxon>
        <taxon>Burkholderiales</taxon>
        <taxon>Burkholderiaceae</taxon>
        <taxon>Limnobacter</taxon>
    </lineage>
</organism>
<dbReference type="Proteomes" id="UP001329151">
    <property type="component" value="Chromosome"/>
</dbReference>
<dbReference type="EMBL" id="AP028947">
    <property type="protein sequence ID" value="BET27540.1"/>
    <property type="molecule type" value="Genomic_DNA"/>
</dbReference>
<dbReference type="RefSeq" id="WP_130557392.1">
    <property type="nucleotide sequence ID" value="NZ_AP028947.1"/>
</dbReference>
<proteinExistence type="predicted"/>